<evidence type="ECO:0000313" key="5">
    <source>
        <dbReference type="EMBL" id="SMO99833.1"/>
    </source>
</evidence>
<dbReference type="EMBL" id="FXTN01000027">
    <property type="protein sequence ID" value="SMO99833.1"/>
    <property type="molecule type" value="Genomic_DNA"/>
</dbReference>
<feature type="transmembrane region" description="Helical" evidence="3">
    <location>
        <begin position="30"/>
        <end position="49"/>
    </location>
</feature>
<dbReference type="Pfam" id="PF00149">
    <property type="entry name" value="Metallophos"/>
    <property type="match status" value="1"/>
</dbReference>
<dbReference type="GO" id="GO:0046872">
    <property type="term" value="F:metal ion binding"/>
    <property type="evidence" value="ECO:0007669"/>
    <property type="project" value="UniProtKB-KW"/>
</dbReference>
<feature type="domain" description="Calcineurin-like phosphoesterase" evidence="4">
    <location>
        <begin position="147"/>
        <end position="313"/>
    </location>
</feature>
<dbReference type="PANTHER" id="PTHR31302">
    <property type="entry name" value="TRANSMEMBRANE PROTEIN WITH METALLOPHOSPHOESTERASE DOMAIN-RELATED"/>
    <property type="match status" value="1"/>
</dbReference>
<dbReference type="Gene3D" id="3.60.21.10">
    <property type="match status" value="1"/>
</dbReference>
<dbReference type="GO" id="GO:0016020">
    <property type="term" value="C:membrane"/>
    <property type="evidence" value="ECO:0007669"/>
    <property type="project" value="GOC"/>
</dbReference>
<keyword evidence="3" id="KW-0472">Membrane</keyword>
<evidence type="ECO:0000256" key="2">
    <source>
        <dbReference type="ARBA" id="ARBA00022801"/>
    </source>
</evidence>
<dbReference type="PANTHER" id="PTHR31302:SF31">
    <property type="entry name" value="PHOSPHODIESTERASE YAEI"/>
    <property type="match status" value="1"/>
</dbReference>
<evidence type="ECO:0000256" key="1">
    <source>
        <dbReference type="ARBA" id="ARBA00022723"/>
    </source>
</evidence>
<proteinExistence type="predicted"/>
<dbReference type="AlphaFoldDB" id="A0A521FUJ0"/>
<dbReference type="SUPFAM" id="SSF56300">
    <property type="entry name" value="Metallo-dependent phosphatases"/>
    <property type="match status" value="1"/>
</dbReference>
<feature type="transmembrane region" description="Helical" evidence="3">
    <location>
        <begin position="100"/>
        <end position="120"/>
    </location>
</feature>
<keyword evidence="3" id="KW-1133">Transmembrane helix</keyword>
<sequence>MNKFVLIAALILLALFVFLRFRLTGIGYYAWIISGVMTALLLLYPLVWYDVLPDTLNKITRAITHFDMGLLSLMISFITVRDIIFVPVSLAKPGLVDQVFSGTATGCLFGVSLLLLIFGYTHAAAGPEVNYVDINIMDLAPSLEGYTILQISDLHAGPAIDRSYVENVLKKVGDIKVDVIALTGDIADGNFSKYHDRVAPIAELYAKAPVLYIPGNHEYLHDGSQWRHYFEQMGFQSLFNSHTIINRNGGSILFAGIIDPEVKEIDPTQKPDILLAMENAQPADLKILLSHRPDIAKEAAPIFNLQLSGHTHAGQFLPWSLLMKFLLPFASGLNKCGNMWIYTNPGTGFWGPPIRLGTTSEITVLRLVKG</sequence>
<keyword evidence="2" id="KW-0378">Hydrolase</keyword>
<dbReference type="GO" id="GO:0009245">
    <property type="term" value="P:lipid A biosynthetic process"/>
    <property type="evidence" value="ECO:0007669"/>
    <property type="project" value="TreeGrafter"/>
</dbReference>
<dbReference type="RefSeq" id="WP_142531394.1">
    <property type="nucleotide sequence ID" value="NZ_CBCSJO010000024.1"/>
</dbReference>
<dbReference type="InterPro" id="IPR029052">
    <property type="entry name" value="Metallo-depent_PP-like"/>
</dbReference>
<dbReference type="Proteomes" id="UP000320300">
    <property type="component" value="Unassembled WGS sequence"/>
</dbReference>
<dbReference type="InterPro" id="IPR051158">
    <property type="entry name" value="Metallophosphoesterase_sf"/>
</dbReference>
<accession>A0A521FUJ0</accession>
<reference evidence="5 6" key="1">
    <citation type="submission" date="2017-05" db="EMBL/GenBank/DDBJ databases">
        <authorList>
            <person name="Varghese N."/>
            <person name="Submissions S."/>
        </authorList>
    </citation>
    <scope>NUCLEOTIDE SEQUENCE [LARGE SCALE GENOMIC DNA]</scope>
    <source>
        <strain evidence="5 6">DSM 19036</strain>
    </source>
</reference>
<keyword evidence="3" id="KW-0812">Transmembrane</keyword>
<dbReference type="CDD" id="cd07385">
    <property type="entry name" value="MPP_YkuE_C"/>
    <property type="match status" value="1"/>
</dbReference>
<dbReference type="OrthoDB" id="9780884at2"/>
<gene>
    <name evidence="5" type="ORF">SAMN06265348_12712</name>
</gene>
<evidence type="ECO:0000259" key="4">
    <source>
        <dbReference type="Pfam" id="PF00149"/>
    </source>
</evidence>
<evidence type="ECO:0000256" key="3">
    <source>
        <dbReference type="SAM" id="Phobius"/>
    </source>
</evidence>
<protein>
    <recommendedName>
        <fullName evidence="4">Calcineurin-like phosphoesterase domain-containing protein</fullName>
    </recommendedName>
</protein>
<keyword evidence="6" id="KW-1185">Reference proteome</keyword>
<feature type="transmembrane region" description="Helical" evidence="3">
    <location>
        <begin position="70"/>
        <end position="88"/>
    </location>
</feature>
<organism evidence="5 6">
    <name type="scientific">Pedobacter westerhofensis</name>
    <dbReference type="NCBI Taxonomy" id="425512"/>
    <lineage>
        <taxon>Bacteria</taxon>
        <taxon>Pseudomonadati</taxon>
        <taxon>Bacteroidota</taxon>
        <taxon>Sphingobacteriia</taxon>
        <taxon>Sphingobacteriales</taxon>
        <taxon>Sphingobacteriaceae</taxon>
        <taxon>Pedobacter</taxon>
    </lineage>
</organism>
<keyword evidence="1" id="KW-0479">Metal-binding</keyword>
<dbReference type="GO" id="GO:0008758">
    <property type="term" value="F:UDP-2,3-diacylglucosamine hydrolase activity"/>
    <property type="evidence" value="ECO:0007669"/>
    <property type="project" value="TreeGrafter"/>
</dbReference>
<evidence type="ECO:0000313" key="6">
    <source>
        <dbReference type="Proteomes" id="UP000320300"/>
    </source>
</evidence>
<dbReference type="InterPro" id="IPR004843">
    <property type="entry name" value="Calcineurin-like_PHP"/>
</dbReference>
<name>A0A521FUJ0_9SPHI</name>